<keyword evidence="7 10" id="KW-0378">Hydrolase</keyword>
<evidence type="ECO:0000313" key="12">
    <source>
        <dbReference type="EMBL" id="TDS18574.1"/>
    </source>
</evidence>
<keyword evidence="4 10" id="KW-0547">Nucleotide-binding</keyword>
<comment type="function">
    <text evidence="10">Subunit R is required for both nuclease and ATPase activities, but not for modification.</text>
</comment>
<dbReference type="Gene3D" id="3.90.1570.50">
    <property type="match status" value="1"/>
</dbReference>
<dbReference type="InterPro" id="IPR022625">
    <property type="entry name" value="TypeI_RM_Rsu_C"/>
</dbReference>
<dbReference type="Pfam" id="PF22679">
    <property type="entry name" value="T1R_D3-like"/>
    <property type="match status" value="1"/>
</dbReference>
<dbReference type="AlphaFoldDB" id="A0A4R7DEZ4"/>
<dbReference type="InterPro" id="IPR014001">
    <property type="entry name" value="Helicase_ATP-bd"/>
</dbReference>
<dbReference type="EC" id="3.1.21.3" evidence="10"/>
<evidence type="ECO:0000256" key="4">
    <source>
        <dbReference type="ARBA" id="ARBA00022741"/>
    </source>
</evidence>
<dbReference type="Proteomes" id="UP000295274">
    <property type="component" value="Unassembled WGS sequence"/>
</dbReference>
<keyword evidence="9 10" id="KW-0238">DNA-binding</keyword>
<evidence type="ECO:0000256" key="6">
    <source>
        <dbReference type="ARBA" id="ARBA00022759"/>
    </source>
</evidence>
<dbReference type="GO" id="GO:0005524">
    <property type="term" value="F:ATP binding"/>
    <property type="evidence" value="ECO:0007669"/>
    <property type="project" value="UniProtKB-KW"/>
</dbReference>
<dbReference type="Pfam" id="PF12008">
    <property type="entry name" value="EcoR124_C"/>
    <property type="match status" value="1"/>
</dbReference>
<evidence type="ECO:0000259" key="11">
    <source>
        <dbReference type="PROSITE" id="PS51192"/>
    </source>
</evidence>
<dbReference type="PROSITE" id="PS51192">
    <property type="entry name" value="HELICASE_ATP_BIND_1"/>
    <property type="match status" value="1"/>
</dbReference>
<dbReference type="InterPro" id="IPR027417">
    <property type="entry name" value="P-loop_NTPase"/>
</dbReference>
<dbReference type="InterPro" id="IPR040980">
    <property type="entry name" value="SWI2_SNF2"/>
</dbReference>
<name>A0A4R7DEZ4_9FLAO</name>
<accession>A0A4R7DEZ4</accession>
<organism evidence="12 13">
    <name type="scientific">Maribacter caenipelagi</name>
    <dbReference type="NCBI Taxonomy" id="1447781"/>
    <lineage>
        <taxon>Bacteria</taxon>
        <taxon>Pseudomonadati</taxon>
        <taxon>Bacteroidota</taxon>
        <taxon>Flavobacteriia</taxon>
        <taxon>Flavobacteriales</taxon>
        <taxon>Flavobacteriaceae</taxon>
        <taxon>Maribacter</taxon>
    </lineage>
</organism>
<gene>
    <name evidence="12" type="ORF">DFQ03_0277</name>
</gene>
<comment type="caution">
    <text evidence="12">The sequence shown here is derived from an EMBL/GenBank/DDBJ whole genome shotgun (WGS) entry which is preliminary data.</text>
</comment>
<evidence type="ECO:0000313" key="13">
    <source>
        <dbReference type="Proteomes" id="UP000295274"/>
    </source>
</evidence>
<dbReference type="CDD" id="cd22332">
    <property type="entry name" value="HsdR_N"/>
    <property type="match status" value="1"/>
</dbReference>
<dbReference type="GO" id="GO:0009035">
    <property type="term" value="F:type I site-specific deoxyribonuclease activity"/>
    <property type="evidence" value="ECO:0007669"/>
    <property type="project" value="UniProtKB-EC"/>
</dbReference>
<dbReference type="InterPro" id="IPR055180">
    <property type="entry name" value="HsdR_RecA-like_helicase_dom_2"/>
</dbReference>
<dbReference type="RefSeq" id="WP_133671224.1">
    <property type="nucleotide sequence ID" value="NZ_SNZW01000011.1"/>
</dbReference>
<feature type="domain" description="Helicase ATP-binding" evidence="11">
    <location>
        <begin position="251"/>
        <end position="425"/>
    </location>
</feature>
<dbReference type="NCBIfam" id="TIGR00348">
    <property type="entry name" value="hsdR"/>
    <property type="match status" value="1"/>
</dbReference>
<protein>
    <recommendedName>
        <fullName evidence="10">Type I restriction enzyme endonuclease subunit</fullName>
        <shortName evidence="10">R protein</shortName>
        <ecNumber evidence="10">3.1.21.3</ecNumber>
    </recommendedName>
</protein>
<keyword evidence="13" id="KW-1185">Reference proteome</keyword>
<dbReference type="SMART" id="SM00487">
    <property type="entry name" value="DEXDc"/>
    <property type="match status" value="1"/>
</dbReference>
<dbReference type="InterPro" id="IPR004473">
    <property type="entry name" value="Restrct_endonuc_typeI_HsdR"/>
</dbReference>
<proteinExistence type="inferred from homology"/>
<keyword evidence="3" id="KW-0540">Nuclease</keyword>
<dbReference type="GO" id="GO:0009307">
    <property type="term" value="P:DNA restriction-modification system"/>
    <property type="evidence" value="ECO:0007669"/>
    <property type="project" value="UniProtKB-KW"/>
</dbReference>
<keyword evidence="5 10" id="KW-0680">Restriction system</keyword>
<dbReference type="InterPro" id="IPR051268">
    <property type="entry name" value="Type-I_R_enzyme_R_subunit"/>
</dbReference>
<dbReference type="Gene3D" id="3.40.50.300">
    <property type="entry name" value="P-loop containing nucleotide triphosphate hydrolases"/>
    <property type="match status" value="2"/>
</dbReference>
<dbReference type="Gene3D" id="1.20.58.910">
    <property type="match status" value="1"/>
</dbReference>
<sequence>MTTQPEAILEHNLINQLIDLEYTPVKILDGKALVSNLKSQLEAFNEANYSDKEFDAILNHLAKGNVFEKAKTLRDRFSFTRENGDVCYVRFYDSENWTNNLFQVTNQVTLEGSYKNRYDVTLLVNGLPLVQIELKRRGIEIKEAFNQINRYQLHSFWSNHGLFQYVQLFVISNGGNTKYLANNKLQSVKQTFFWSDKQNKNVTELTEFAAQFLNPNHLGKMIAKYIVINETHKIMMVLRPYQYFATEAIIKQVQTSTDNAYIWHTTGSGKTLTSFKTSQILMDLPEVYKVIFVVDRKDLDYQTMREFNAFKEGSVDSTNNTTSLVNQFLGKFKDKKGVRKDSDLIITTIQKLNNAITGHNKTKLDALKNERFVFIFDECHRSQFGETHARITEYFTNSQLFGFTGTPIFADNASKNDLGKRTTKDLFGNCLHKYVITDAIRDQNVLKFGIEYVGRYKNKSQTFIDIEVEDIDKKEVLDSEKRITKIVDYVIAHHDQKTFSKEYSALFAVSSIDNVITYYDLFQKKKEAGEHNLRIATIFTYGVNEANEDAQDYLPGDELDLAAEPSPVYTSSHTRDKLETYIGHYNAMYNTSFTTKDQQQFENYFKDISKRLKEREKITFNDEKDRLDIVLVVNMMLTGFDAKKVNTLYVDKNLKQHGLIQAFSRTNRILGEEKSQGNILCFRNLKKATDDAITLFSNKDAIEVVTMPDYEAIAEKFDEALKNLREITPTYQSVNDLVKEDDEAAFVQAFRRLLRNMNVLQSYTDFNWDDLPISEQEFADYQGKYRDLYDKVQRDNQKQKTSILADIDFELELIHSDTINVTYIIKLLAKLKGATKSEAQKQKKAIIDLLGGDTMLRSKRELIEKFIEENLPKINDVDNIQDEFETYWQDQKILALGKICEEEQLDKLQFNALVNSYIYSGQEPIRDDIFKCLDNRPSILKAREIGERILSKMKEFVEVFVNGMVG</sequence>
<dbReference type="GO" id="GO:0003677">
    <property type="term" value="F:DNA binding"/>
    <property type="evidence" value="ECO:0007669"/>
    <property type="project" value="UniProtKB-KW"/>
</dbReference>
<comment type="catalytic activity">
    <reaction evidence="1 10">
        <text>Endonucleolytic cleavage of DNA to give random double-stranded fragments with terminal 5'-phosphates, ATP is simultaneously hydrolyzed.</text>
        <dbReference type="EC" id="3.1.21.3"/>
    </reaction>
</comment>
<comment type="similarity">
    <text evidence="2 10">Belongs to the HsdR family.</text>
</comment>
<evidence type="ECO:0000256" key="3">
    <source>
        <dbReference type="ARBA" id="ARBA00022722"/>
    </source>
</evidence>
<evidence type="ECO:0000256" key="8">
    <source>
        <dbReference type="ARBA" id="ARBA00022840"/>
    </source>
</evidence>
<comment type="subunit">
    <text evidence="10">The type I restriction/modification system is composed of three polypeptides R, M and S.</text>
</comment>
<dbReference type="CDD" id="cd18800">
    <property type="entry name" value="SF2_C_EcoR124I-like"/>
    <property type="match status" value="1"/>
</dbReference>
<evidence type="ECO:0000256" key="7">
    <source>
        <dbReference type="ARBA" id="ARBA00022801"/>
    </source>
</evidence>
<evidence type="ECO:0000256" key="1">
    <source>
        <dbReference type="ARBA" id="ARBA00000851"/>
    </source>
</evidence>
<dbReference type="SUPFAM" id="SSF52540">
    <property type="entry name" value="P-loop containing nucleoside triphosphate hydrolases"/>
    <property type="match status" value="1"/>
</dbReference>
<reference evidence="12 13" key="1">
    <citation type="submission" date="2019-03" db="EMBL/GenBank/DDBJ databases">
        <title>Genomic Encyclopedia of Type Strains, Phase III (KMG-III): the genomes of soil and plant-associated and newly described type strains.</title>
        <authorList>
            <person name="Whitman W."/>
        </authorList>
    </citation>
    <scope>NUCLEOTIDE SEQUENCE [LARGE SCALE GENOMIC DNA]</scope>
    <source>
        <strain evidence="12 13">CECT 8455</strain>
    </source>
</reference>
<dbReference type="PANTHER" id="PTHR30195:SF16">
    <property type="entry name" value="TYPE I RESTRICTION ENZYME ENDONUCLEASE SUBUNIT"/>
    <property type="match status" value="1"/>
</dbReference>
<dbReference type="PANTHER" id="PTHR30195">
    <property type="entry name" value="TYPE I SITE-SPECIFIC DEOXYRIBONUCLEASE PROTEIN SUBUNIT M AND R"/>
    <property type="match status" value="1"/>
</dbReference>
<evidence type="ECO:0000256" key="5">
    <source>
        <dbReference type="ARBA" id="ARBA00022747"/>
    </source>
</evidence>
<dbReference type="InterPro" id="IPR007409">
    <property type="entry name" value="Restrct_endonuc_type1_HsdR_N"/>
</dbReference>
<evidence type="ECO:0000256" key="2">
    <source>
        <dbReference type="ARBA" id="ARBA00008598"/>
    </source>
</evidence>
<keyword evidence="8 10" id="KW-0067">ATP-binding</keyword>
<dbReference type="OrthoDB" id="9758243at2"/>
<keyword evidence="6" id="KW-0255">Endonuclease</keyword>
<dbReference type="Pfam" id="PF18766">
    <property type="entry name" value="SWI2_SNF2"/>
    <property type="match status" value="1"/>
</dbReference>
<dbReference type="Pfam" id="PF04313">
    <property type="entry name" value="HSDR_N"/>
    <property type="match status" value="1"/>
</dbReference>
<dbReference type="EMBL" id="SNZW01000011">
    <property type="protein sequence ID" value="TDS18574.1"/>
    <property type="molecule type" value="Genomic_DNA"/>
</dbReference>
<evidence type="ECO:0000256" key="9">
    <source>
        <dbReference type="ARBA" id="ARBA00023125"/>
    </source>
</evidence>
<evidence type="ECO:0000256" key="10">
    <source>
        <dbReference type="RuleBase" id="RU364115"/>
    </source>
</evidence>